<feature type="chain" id="PRO_5032678962" description="DUF3108 domain-containing protein" evidence="2">
    <location>
        <begin position="31"/>
        <end position="243"/>
    </location>
</feature>
<dbReference type="PROSITE" id="PS51257">
    <property type="entry name" value="PROKAR_LIPOPROTEIN"/>
    <property type="match status" value="1"/>
</dbReference>
<keyword evidence="2" id="KW-0732">Signal</keyword>
<reference evidence="3 4" key="1">
    <citation type="submission" date="2020-04" db="EMBL/GenBank/DDBJ databases">
        <title>Metagenomic profiling of ammonia- and methane-oxidizing microorganisms in a Dutch drinking water treatment plant.</title>
        <authorList>
            <person name="Poghosyan L."/>
            <person name="Leucker S."/>
        </authorList>
    </citation>
    <scope>NUCLEOTIDE SEQUENCE [LARGE SCALE GENOMIC DNA]</scope>
    <source>
        <strain evidence="3">S-RSF-IL-03</strain>
    </source>
</reference>
<dbReference type="AlphaFoldDB" id="A0A849SIC0"/>
<comment type="caution">
    <text evidence="3">The sequence shown here is derived from an EMBL/GenBank/DDBJ whole genome shotgun (WGS) entry which is preliminary data.</text>
</comment>
<name>A0A849SIC0_UNCEI</name>
<sequence length="243" mass="26920">MHSFRRSLRSGLCVALLAWTVIGCASSHSADPAPPATPANTESVPPATAETALPPRAGASETGADGYLRVVAGAGDSVGALISSRDNRYLFRFKQTLPASSQFNFQDRELSFFFRPTLEAVHFQVENRLNRPVVIDWERSAFLRATGGPDKIAHATTRWDDRFRSQTTTQIGGLQRYSDYVFPISSLVDPGGRDIQLHRVLFPEDEQAVQFVDREFGFDLAVEIDGRPVTYAFRFRVASVIPQ</sequence>
<evidence type="ECO:0000313" key="4">
    <source>
        <dbReference type="Proteomes" id="UP000580839"/>
    </source>
</evidence>
<feature type="region of interest" description="Disordered" evidence="1">
    <location>
        <begin position="30"/>
        <end position="58"/>
    </location>
</feature>
<dbReference type="Proteomes" id="UP000580839">
    <property type="component" value="Unassembled WGS sequence"/>
</dbReference>
<evidence type="ECO:0000256" key="1">
    <source>
        <dbReference type="SAM" id="MobiDB-lite"/>
    </source>
</evidence>
<gene>
    <name evidence="3" type="ORF">HOP12_04090</name>
</gene>
<dbReference type="EMBL" id="JABFRW010000042">
    <property type="protein sequence ID" value="NOT33333.1"/>
    <property type="molecule type" value="Genomic_DNA"/>
</dbReference>
<evidence type="ECO:0008006" key="5">
    <source>
        <dbReference type="Google" id="ProtNLM"/>
    </source>
</evidence>
<organism evidence="3 4">
    <name type="scientific">Eiseniibacteriota bacterium</name>
    <dbReference type="NCBI Taxonomy" id="2212470"/>
    <lineage>
        <taxon>Bacteria</taxon>
        <taxon>Candidatus Eiseniibacteriota</taxon>
    </lineage>
</organism>
<evidence type="ECO:0000313" key="3">
    <source>
        <dbReference type="EMBL" id="NOT33333.1"/>
    </source>
</evidence>
<proteinExistence type="predicted"/>
<evidence type="ECO:0000256" key="2">
    <source>
        <dbReference type="SAM" id="SignalP"/>
    </source>
</evidence>
<feature type="signal peptide" evidence="2">
    <location>
        <begin position="1"/>
        <end position="30"/>
    </location>
</feature>
<protein>
    <recommendedName>
        <fullName evidence="5">DUF3108 domain-containing protein</fullName>
    </recommendedName>
</protein>
<accession>A0A849SIC0</accession>